<sequence length="506" mass="58072">MEGRVKKMEVRAQAQPRRKWVYAHILQISQGRIWKCMRRNSNSKGMETTENTSEEVIERCLELQATELETLLSIYSSSAVKRLPSTSTSTTTISISIQIDLLKPVPVTSDSDGGQEDPSSRDSPVERSTAELRFLPPFELVARLPKGYPLMEPPRLTIVSDWARRRDVDRGEEEIGGMWTAWRTMDEQGRSVGQECLGLCVDWLEHDWLLPIASPLILFRNFIPSPHWTRFREHDHSLRHLEFLNRDFVCPICLDTRKGRQCIKLEYCGHIFCQECLKDFFSLMIKEGEVRKIGCCKEGCTKSGAGIGPEELEELVGRDLRIRYESLVLKLALDSDPSITLCPMHSCQSLVSPDLALDGTRSEHLRVCLRCGYSFCFVCKKTWHGPTNKCSIPYLDRLIEEYLDEQSSNSKRIEIERRVGGQKKLQKLIDEYLEERANREWKTAHTTTCVTCFIPVEKSEGCNHMICTKCQTHFCFRCGLKLSPTQPYLHFSTPESACFNQLMNIS</sequence>
<dbReference type="CDD" id="cd23820">
    <property type="entry name" value="RWD_RNF14"/>
    <property type="match status" value="1"/>
</dbReference>
<evidence type="ECO:0000259" key="13">
    <source>
        <dbReference type="PROSITE" id="PS50089"/>
    </source>
</evidence>
<dbReference type="InterPro" id="IPR031127">
    <property type="entry name" value="E3_UB_ligase_RBR"/>
</dbReference>
<feature type="domain" description="RING-type" evidence="15">
    <location>
        <begin position="246"/>
        <end position="502"/>
    </location>
</feature>
<evidence type="ECO:0000256" key="1">
    <source>
        <dbReference type="ARBA" id="ARBA00001798"/>
    </source>
</evidence>
<dbReference type="PROSITE" id="PS51873">
    <property type="entry name" value="TRIAD"/>
    <property type="match status" value="1"/>
</dbReference>
<dbReference type="PROSITE" id="PS50089">
    <property type="entry name" value="ZF_RING_2"/>
    <property type="match status" value="1"/>
</dbReference>
<dbReference type="PROSITE" id="PS50908">
    <property type="entry name" value="RWD"/>
    <property type="match status" value="1"/>
</dbReference>
<dbReference type="PROSITE" id="PS00518">
    <property type="entry name" value="ZF_RING_1"/>
    <property type="match status" value="1"/>
</dbReference>
<evidence type="ECO:0000256" key="10">
    <source>
        <dbReference type="ARBA" id="ARBA00044508"/>
    </source>
</evidence>
<dbReference type="InterPro" id="IPR016135">
    <property type="entry name" value="UBQ-conjugating_enzyme/RWD"/>
</dbReference>
<dbReference type="InterPro" id="IPR017907">
    <property type="entry name" value="Znf_RING_CS"/>
</dbReference>
<protein>
    <recommendedName>
        <fullName evidence="3">RBR-type E3 ubiquitin transferase</fullName>
        <ecNumber evidence="3">2.3.2.31</ecNumber>
    </recommendedName>
</protein>
<evidence type="ECO:0000259" key="15">
    <source>
        <dbReference type="PROSITE" id="PS51873"/>
    </source>
</evidence>
<keyword evidence="8" id="KW-0833">Ubl conjugation pathway</keyword>
<evidence type="ECO:0000256" key="3">
    <source>
        <dbReference type="ARBA" id="ARBA00012251"/>
    </source>
</evidence>
<dbReference type="GO" id="GO:0061630">
    <property type="term" value="F:ubiquitin protein ligase activity"/>
    <property type="evidence" value="ECO:0007669"/>
    <property type="project" value="UniProtKB-EC"/>
</dbReference>
<dbReference type="Gene3D" id="1.20.120.1750">
    <property type="match status" value="1"/>
</dbReference>
<dbReference type="InterPro" id="IPR013083">
    <property type="entry name" value="Znf_RING/FYVE/PHD"/>
</dbReference>
<evidence type="ECO:0000256" key="4">
    <source>
        <dbReference type="ARBA" id="ARBA00022679"/>
    </source>
</evidence>
<dbReference type="AlphaFoldDB" id="A0A5B0M4F2"/>
<feature type="region of interest" description="Disordered" evidence="12">
    <location>
        <begin position="106"/>
        <end position="128"/>
    </location>
</feature>
<dbReference type="EC" id="2.3.2.31" evidence="3"/>
<dbReference type="SUPFAM" id="SSF54495">
    <property type="entry name" value="UBC-like"/>
    <property type="match status" value="1"/>
</dbReference>
<dbReference type="PANTHER" id="PTHR11685">
    <property type="entry name" value="RBR FAMILY RING FINGER AND IBR DOMAIN-CONTAINING"/>
    <property type="match status" value="1"/>
</dbReference>
<dbReference type="InterPro" id="IPR047548">
    <property type="entry name" value="Rcat_RBR_RNF14"/>
</dbReference>
<keyword evidence="7 11" id="KW-0863">Zinc-finger</keyword>
<dbReference type="EMBL" id="VDEP01000479">
    <property type="protein sequence ID" value="KAA1071226.1"/>
    <property type="molecule type" value="Genomic_DNA"/>
</dbReference>
<organism evidence="16 17">
    <name type="scientific">Puccinia graminis f. sp. tritici</name>
    <dbReference type="NCBI Taxonomy" id="56615"/>
    <lineage>
        <taxon>Eukaryota</taxon>
        <taxon>Fungi</taxon>
        <taxon>Dikarya</taxon>
        <taxon>Basidiomycota</taxon>
        <taxon>Pucciniomycotina</taxon>
        <taxon>Pucciniomycetes</taxon>
        <taxon>Pucciniales</taxon>
        <taxon>Pucciniaceae</taxon>
        <taxon>Puccinia</taxon>
    </lineage>
</organism>
<dbReference type="CDD" id="cd23134">
    <property type="entry name" value="RING-HC_ITT1-like"/>
    <property type="match status" value="1"/>
</dbReference>
<reference evidence="16 17" key="1">
    <citation type="submission" date="2019-05" db="EMBL/GenBank/DDBJ databases">
        <title>Emergence of the Ug99 lineage of the wheat stem rust pathogen through somatic hybridization.</title>
        <authorList>
            <person name="Li F."/>
            <person name="Upadhyaya N.M."/>
            <person name="Sperschneider J."/>
            <person name="Matny O."/>
            <person name="Nguyen-Phuc H."/>
            <person name="Mago R."/>
            <person name="Raley C."/>
            <person name="Miller M.E."/>
            <person name="Silverstein K.A.T."/>
            <person name="Henningsen E."/>
            <person name="Hirsch C.D."/>
            <person name="Visser B."/>
            <person name="Pretorius Z.A."/>
            <person name="Steffenson B.J."/>
            <person name="Schwessinger B."/>
            <person name="Dodds P.N."/>
            <person name="Figueroa M."/>
        </authorList>
    </citation>
    <scope>NUCLEOTIDE SEQUENCE [LARGE SCALE GENOMIC DNA]</scope>
    <source>
        <strain evidence="16 17">Ug99</strain>
    </source>
</reference>
<comment type="pathway">
    <text evidence="2">Protein modification; protein ubiquitination.</text>
</comment>
<evidence type="ECO:0000313" key="17">
    <source>
        <dbReference type="Proteomes" id="UP000325313"/>
    </source>
</evidence>
<accession>A0A5B0M4F2</accession>
<keyword evidence="4" id="KW-0808">Transferase</keyword>
<dbReference type="GO" id="GO:0008270">
    <property type="term" value="F:zinc ion binding"/>
    <property type="evidence" value="ECO:0007669"/>
    <property type="project" value="UniProtKB-KW"/>
</dbReference>
<gene>
    <name evidence="16" type="primary">ITT1_2</name>
    <name evidence="16" type="ORF">PGTUg99_020606</name>
</gene>
<dbReference type="Pfam" id="PF01485">
    <property type="entry name" value="IBR"/>
    <property type="match status" value="1"/>
</dbReference>
<evidence type="ECO:0000256" key="9">
    <source>
        <dbReference type="ARBA" id="ARBA00022833"/>
    </source>
</evidence>
<dbReference type="Gene3D" id="3.30.40.10">
    <property type="entry name" value="Zinc/RING finger domain, C3HC4 (zinc finger)"/>
    <property type="match status" value="1"/>
</dbReference>
<comment type="caution">
    <text evidence="16">The sequence shown here is derived from an EMBL/GenBank/DDBJ whole genome shotgun (WGS) entry which is preliminary data.</text>
</comment>
<evidence type="ECO:0000259" key="14">
    <source>
        <dbReference type="PROSITE" id="PS50908"/>
    </source>
</evidence>
<evidence type="ECO:0000256" key="5">
    <source>
        <dbReference type="ARBA" id="ARBA00022723"/>
    </source>
</evidence>
<dbReference type="Pfam" id="PF05773">
    <property type="entry name" value="RWD"/>
    <property type="match status" value="1"/>
</dbReference>
<comment type="catalytic activity">
    <reaction evidence="1">
        <text>[E2 ubiquitin-conjugating enzyme]-S-ubiquitinyl-L-cysteine + [acceptor protein]-L-lysine = [E2 ubiquitin-conjugating enzyme]-L-cysteine + [acceptor protein]-N(6)-ubiquitinyl-L-lysine.</text>
        <dbReference type="EC" id="2.3.2.31"/>
    </reaction>
</comment>
<dbReference type="InterPro" id="IPR006575">
    <property type="entry name" value="RWD_dom"/>
</dbReference>
<keyword evidence="5" id="KW-0479">Metal-binding</keyword>
<dbReference type="Gene3D" id="3.10.110.10">
    <property type="entry name" value="Ubiquitin Conjugating Enzyme"/>
    <property type="match status" value="1"/>
</dbReference>
<evidence type="ECO:0000256" key="12">
    <source>
        <dbReference type="SAM" id="MobiDB-lite"/>
    </source>
</evidence>
<name>A0A5B0M4F2_PUCGR</name>
<evidence type="ECO:0000313" key="16">
    <source>
        <dbReference type="EMBL" id="KAA1071226.1"/>
    </source>
</evidence>
<dbReference type="InterPro" id="IPR044066">
    <property type="entry name" value="TRIAD_supradom"/>
</dbReference>
<evidence type="ECO:0000256" key="7">
    <source>
        <dbReference type="ARBA" id="ARBA00022771"/>
    </source>
</evidence>
<dbReference type="GO" id="GO:0016567">
    <property type="term" value="P:protein ubiquitination"/>
    <property type="evidence" value="ECO:0007669"/>
    <property type="project" value="InterPro"/>
</dbReference>
<dbReference type="InterPro" id="IPR002867">
    <property type="entry name" value="IBR_dom"/>
</dbReference>
<proteinExistence type="inferred from homology"/>
<evidence type="ECO:0000256" key="6">
    <source>
        <dbReference type="ARBA" id="ARBA00022737"/>
    </source>
</evidence>
<dbReference type="Proteomes" id="UP000325313">
    <property type="component" value="Unassembled WGS sequence"/>
</dbReference>
<dbReference type="SMART" id="SM00647">
    <property type="entry name" value="IBR"/>
    <property type="match status" value="2"/>
</dbReference>
<evidence type="ECO:0000256" key="2">
    <source>
        <dbReference type="ARBA" id="ARBA00004906"/>
    </source>
</evidence>
<feature type="compositionally biased region" description="Basic and acidic residues" evidence="12">
    <location>
        <begin position="118"/>
        <end position="128"/>
    </location>
</feature>
<dbReference type="CDD" id="cd20341">
    <property type="entry name" value="BRcat_RBR_RNF14"/>
    <property type="match status" value="1"/>
</dbReference>
<feature type="domain" description="RWD" evidence="14">
    <location>
        <begin position="66"/>
        <end position="211"/>
    </location>
</feature>
<comment type="similarity">
    <text evidence="10">Belongs to the RBR family. RNF14 subfamily.</text>
</comment>
<keyword evidence="6" id="KW-0677">Repeat</keyword>
<evidence type="ECO:0000256" key="8">
    <source>
        <dbReference type="ARBA" id="ARBA00022786"/>
    </source>
</evidence>
<keyword evidence="9" id="KW-0862">Zinc</keyword>
<evidence type="ECO:0000256" key="11">
    <source>
        <dbReference type="PROSITE-ProRule" id="PRU00175"/>
    </source>
</evidence>
<dbReference type="CDD" id="cd20354">
    <property type="entry name" value="Rcat_RBR_RNF14"/>
    <property type="match status" value="1"/>
</dbReference>
<dbReference type="Pfam" id="PF22191">
    <property type="entry name" value="IBR_1"/>
    <property type="match status" value="1"/>
</dbReference>
<dbReference type="SUPFAM" id="SSF57850">
    <property type="entry name" value="RING/U-box"/>
    <property type="match status" value="3"/>
</dbReference>
<dbReference type="FunFam" id="3.30.40.10:FF:000416">
    <property type="entry name" value="RBR-type E3 ubiquitin transferase"/>
    <property type="match status" value="1"/>
</dbReference>
<feature type="domain" description="RING-type" evidence="13">
    <location>
        <begin position="250"/>
        <end position="295"/>
    </location>
</feature>
<dbReference type="InterPro" id="IPR001841">
    <property type="entry name" value="Znf_RING"/>
</dbReference>